<dbReference type="PANTHER" id="PTHR43586:SF4">
    <property type="entry name" value="ISOPENICILLIN N EPIMERASE"/>
    <property type="match status" value="1"/>
</dbReference>
<dbReference type="STRING" id="997350.HMPREF9129_0669"/>
<dbReference type="InterPro" id="IPR000192">
    <property type="entry name" value="Aminotrans_V_dom"/>
</dbReference>
<feature type="domain" description="Aminotransferase class V" evidence="1">
    <location>
        <begin position="11"/>
        <end position="375"/>
    </location>
</feature>
<keyword evidence="2" id="KW-0808">Transferase</keyword>
<dbReference type="InterPro" id="IPR015421">
    <property type="entry name" value="PyrdxlP-dep_Trfase_major"/>
</dbReference>
<protein>
    <submittedName>
        <fullName evidence="2">Cysteine desulfurase</fullName>
        <ecNumber evidence="2">2.8.1.7</ecNumber>
    </submittedName>
</protein>
<sequence length="384" mass="42915">MGLNMKSLNKIYFDNAATTVQKPKEVAEAVYNTIASGEFSNPSRGVYPYSMNSLGLGLDTRLAVANLFLIEDSMRVVFTENITASLNIAIRAYLKSDKHVITTQNEHNSVLRPLFDYIDDVSYVRLNSDGNLIYEDFEKLLKPDTQAVVISHVSNVSGIVIDIEFIYEFCKKHNLFLIVDGAQSAGCIEVNLNRELPEMVYCFTGHKSLYGPQGTGGMVILTDRKPTQVFSGGSGFDSFNERQPEVIPDIFETGTRNIHSIAGLKSGVEYVNSKGIKDIERELNDKMQYLYTGLKKFEKIEFYHNFEGTRAPIVSFNVNGFASEEISEYLAYNGVMTRAGIHCAPLHHKALGTASRGMVRMSLSTFNTYEEIEKVLEIIGKKVV</sequence>
<dbReference type="PANTHER" id="PTHR43586">
    <property type="entry name" value="CYSTEINE DESULFURASE"/>
    <property type="match status" value="1"/>
</dbReference>
<dbReference type="AlphaFoldDB" id="G4D2N9"/>
<dbReference type="OrthoDB" id="9804366at2"/>
<dbReference type="GO" id="GO:0031071">
    <property type="term" value="F:cysteine desulfurase activity"/>
    <property type="evidence" value="ECO:0007669"/>
    <property type="project" value="UniProtKB-EC"/>
</dbReference>
<dbReference type="Proteomes" id="UP000003422">
    <property type="component" value="Unassembled WGS sequence"/>
</dbReference>
<dbReference type="Gene3D" id="3.90.1150.10">
    <property type="entry name" value="Aspartate Aminotransferase, domain 1"/>
    <property type="match status" value="1"/>
</dbReference>
<dbReference type="InterPro" id="IPR015424">
    <property type="entry name" value="PyrdxlP-dep_Trfase"/>
</dbReference>
<name>G4D2N9_9FIRM</name>
<accession>G4D2N9</accession>
<dbReference type="SUPFAM" id="SSF53383">
    <property type="entry name" value="PLP-dependent transferases"/>
    <property type="match status" value="1"/>
</dbReference>
<comment type="caution">
    <text evidence="2">The sequence shown here is derived from an EMBL/GenBank/DDBJ whole genome shotgun (WGS) entry which is preliminary data.</text>
</comment>
<reference evidence="2 3" key="1">
    <citation type="submission" date="2011-06" db="EMBL/GenBank/DDBJ databases">
        <authorList>
            <person name="Muzny D."/>
            <person name="Qin X."/>
            <person name="Deng J."/>
            <person name="Jiang H."/>
            <person name="Liu Y."/>
            <person name="Qu J."/>
            <person name="Song X.-Z."/>
            <person name="Zhang L."/>
            <person name="Thornton R."/>
            <person name="Coyle M."/>
            <person name="Francisco L."/>
            <person name="Jackson L."/>
            <person name="Javaid M."/>
            <person name="Korchina V."/>
            <person name="Kovar C."/>
            <person name="Mata R."/>
            <person name="Mathew T."/>
            <person name="Ngo R."/>
            <person name="Nguyen L."/>
            <person name="Nguyen N."/>
            <person name="Okwuonu G."/>
            <person name="Ongeri F."/>
            <person name="Pham C."/>
            <person name="Simmons D."/>
            <person name="Wilczek-Boney K."/>
            <person name="Hale W."/>
            <person name="Jakkamsetti A."/>
            <person name="Pham P."/>
            <person name="Ruth R."/>
            <person name="San Lucas F."/>
            <person name="Warren J."/>
            <person name="Zhang J."/>
            <person name="Zhao Z."/>
            <person name="Zhou C."/>
            <person name="Zhu D."/>
            <person name="Lee S."/>
            <person name="Bess C."/>
            <person name="Blankenburg K."/>
            <person name="Forbes L."/>
            <person name="Fu Q."/>
            <person name="Gubbala S."/>
            <person name="Hirani K."/>
            <person name="Jayaseelan J.C."/>
            <person name="Lara F."/>
            <person name="Munidasa M."/>
            <person name="Palculict T."/>
            <person name="Patil S."/>
            <person name="Pu L.-L."/>
            <person name="Saada N."/>
            <person name="Tang L."/>
            <person name="Weissenberger G."/>
            <person name="Zhu Y."/>
            <person name="Hemphill L."/>
            <person name="Shang Y."/>
            <person name="Youmans B."/>
            <person name="Ayvaz T."/>
            <person name="Ross M."/>
            <person name="Santibanez J."/>
            <person name="Aqrawi P."/>
            <person name="Gross S."/>
            <person name="Joshi V."/>
            <person name="Fowler G."/>
            <person name="Nazareth L."/>
            <person name="Reid J."/>
            <person name="Worley K."/>
            <person name="Petrosino J."/>
            <person name="Highlander S."/>
            <person name="Gibbs R."/>
        </authorList>
    </citation>
    <scope>NUCLEOTIDE SEQUENCE [LARGE SCALE GENOMIC DNA]</scope>
    <source>
        <strain evidence="2 3">ATCC 29427</strain>
    </source>
</reference>
<evidence type="ECO:0000259" key="1">
    <source>
        <dbReference type="Pfam" id="PF00266"/>
    </source>
</evidence>
<evidence type="ECO:0000313" key="2">
    <source>
        <dbReference type="EMBL" id="EGY80222.1"/>
    </source>
</evidence>
<dbReference type="Gene3D" id="3.40.640.10">
    <property type="entry name" value="Type I PLP-dependent aspartate aminotransferase-like (Major domain)"/>
    <property type="match status" value="1"/>
</dbReference>
<keyword evidence="3" id="KW-1185">Reference proteome</keyword>
<dbReference type="EC" id="2.8.1.7" evidence="2"/>
<gene>
    <name evidence="2" type="primary">csd</name>
    <name evidence="2" type="ORF">HMPREF9129_0669</name>
</gene>
<dbReference type="Pfam" id="PF00266">
    <property type="entry name" value="Aminotran_5"/>
    <property type="match status" value="1"/>
</dbReference>
<proteinExistence type="predicted"/>
<dbReference type="HOGENOM" id="CLU_003433_2_4_9"/>
<organism evidence="2 3">
    <name type="scientific">Peptoniphilus indolicus ATCC 29427</name>
    <dbReference type="NCBI Taxonomy" id="997350"/>
    <lineage>
        <taxon>Bacteria</taxon>
        <taxon>Bacillati</taxon>
        <taxon>Bacillota</taxon>
        <taxon>Tissierellia</taxon>
        <taxon>Tissierellales</taxon>
        <taxon>Peptoniphilaceae</taxon>
        <taxon>Peptoniphilus</taxon>
    </lineage>
</organism>
<dbReference type="PATRIC" id="fig|997350.3.peg.647"/>
<dbReference type="InterPro" id="IPR015422">
    <property type="entry name" value="PyrdxlP-dep_Trfase_small"/>
</dbReference>
<dbReference type="eggNOG" id="COG0520">
    <property type="taxonomic scope" value="Bacteria"/>
</dbReference>
<dbReference type="EMBL" id="AGBB01000059">
    <property type="protein sequence ID" value="EGY80222.1"/>
    <property type="molecule type" value="Genomic_DNA"/>
</dbReference>
<evidence type="ECO:0000313" key="3">
    <source>
        <dbReference type="Proteomes" id="UP000003422"/>
    </source>
</evidence>